<comment type="caution">
    <text evidence="3">Lacks conserved residue(s) required for the propagation of feature annotation.</text>
</comment>
<feature type="binding site" evidence="3">
    <location>
        <position position="335"/>
    </location>
    <ligand>
        <name>CTP</name>
        <dbReference type="ChEBI" id="CHEBI:37563"/>
    </ligand>
</feature>
<dbReference type="InterPro" id="IPR007085">
    <property type="entry name" value="DNA/pantothenate-metab_flavo_C"/>
</dbReference>
<comment type="function">
    <text evidence="3">Catalyzes two sequential steps in the biosynthesis of coenzyme A. In the first step cysteine is conjugated to 4'-phosphopantothenate to form 4-phosphopantothenoylcysteine. In the second step the latter compound is decarboxylated to form 4'-phosphopantotheine.</text>
</comment>
<evidence type="ECO:0000256" key="2">
    <source>
        <dbReference type="ARBA" id="ARBA00023239"/>
    </source>
</evidence>
<dbReference type="SUPFAM" id="SSF52507">
    <property type="entry name" value="Homo-oligomeric flavin-containing Cys decarboxylases, HFCD"/>
    <property type="match status" value="1"/>
</dbReference>
<reference evidence="7" key="1">
    <citation type="submission" date="2020-10" db="EMBL/GenBank/DDBJ databases">
        <authorList>
            <person name="Gilroy R."/>
        </authorList>
    </citation>
    <scope>NUCLEOTIDE SEQUENCE</scope>
    <source>
        <strain evidence="7">23406</strain>
    </source>
</reference>
<dbReference type="Proteomes" id="UP000886891">
    <property type="component" value="Unassembled WGS sequence"/>
</dbReference>
<evidence type="ECO:0000256" key="1">
    <source>
        <dbReference type="ARBA" id="ARBA00022793"/>
    </source>
</evidence>
<comment type="catalytic activity">
    <reaction evidence="3 4">
        <text>(R)-4'-phosphopantothenate + L-cysteine + CTP = N-[(R)-4-phosphopantothenoyl]-L-cysteine + CMP + diphosphate + H(+)</text>
        <dbReference type="Rhea" id="RHEA:19397"/>
        <dbReference type="ChEBI" id="CHEBI:10986"/>
        <dbReference type="ChEBI" id="CHEBI:15378"/>
        <dbReference type="ChEBI" id="CHEBI:33019"/>
        <dbReference type="ChEBI" id="CHEBI:35235"/>
        <dbReference type="ChEBI" id="CHEBI:37563"/>
        <dbReference type="ChEBI" id="CHEBI:59458"/>
        <dbReference type="ChEBI" id="CHEBI:60377"/>
        <dbReference type="EC" id="6.3.2.5"/>
    </reaction>
</comment>
<keyword evidence="2 3" id="KW-0456">Lyase</keyword>
<proteinExistence type="inferred from homology"/>
<dbReference type="PANTHER" id="PTHR14359:SF6">
    <property type="entry name" value="PHOSPHOPANTOTHENOYLCYSTEINE DECARBOXYLASE"/>
    <property type="match status" value="1"/>
</dbReference>
<keyword evidence="3 4" id="KW-0288">FMN</keyword>
<feature type="region of interest" description="Phosphopantothenate--cysteine ligase" evidence="3">
    <location>
        <begin position="187"/>
        <end position="390"/>
    </location>
</feature>
<comment type="similarity">
    <text evidence="3 4">In the C-terminal section; belongs to the PPC synthetase family.</text>
</comment>
<dbReference type="EMBL" id="DVOH01000010">
    <property type="protein sequence ID" value="HIU99627.1"/>
    <property type="molecule type" value="Genomic_DNA"/>
</dbReference>
<comment type="catalytic activity">
    <reaction evidence="3 4">
        <text>N-[(R)-4-phosphopantothenoyl]-L-cysteine + H(+) = (R)-4'-phosphopantetheine + CO2</text>
        <dbReference type="Rhea" id="RHEA:16793"/>
        <dbReference type="ChEBI" id="CHEBI:15378"/>
        <dbReference type="ChEBI" id="CHEBI:16526"/>
        <dbReference type="ChEBI" id="CHEBI:59458"/>
        <dbReference type="ChEBI" id="CHEBI:61723"/>
        <dbReference type="EC" id="4.1.1.36"/>
    </reaction>
</comment>
<dbReference type="EC" id="6.3.2.5" evidence="3"/>
<feature type="binding site" evidence="3">
    <location>
        <position position="275"/>
    </location>
    <ligand>
        <name>CTP</name>
        <dbReference type="ChEBI" id="CHEBI:37563"/>
    </ligand>
</feature>
<comment type="cofactor">
    <cofactor evidence="3">
        <name>FMN</name>
        <dbReference type="ChEBI" id="CHEBI:58210"/>
    </cofactor>
    <text evidence="3">Binds 1 FMN per subunit.</text>
</comment>
<keyword evidence="1 3" id="KW-0210">Decarboxylase</keyword>
<dbReference type="InterPro" id="IPR036551">
    <property type="entry name" value="Flavin_trans-like"/>
</dbReference>
<dbReference type="GO" id="GO:0046872">
    <property type="term" value="F:metal ion binding"/>
    <property type="evidence" value="ECO:0007669"/>
    <property type="project" value="UniProtKB-KW"/>
</dbReference>
<dbReference type="InterPro" id="IPR003382">
    <property type="entry name" value="Flavoprotein"/>
</dbReference>
<evidence type="ECO:0000313" key="8">
    <source>
        <dbReference type="Proteomes" id="UP000886891"/>
    </source>
</evidence>
<feature type="binding site" evidence="3">
    <location>
        <position position="317"/>
    </location>
    <ligand>
        <name>CTP</name>
        <dbReference type="ChEBI" id="CHEBI:37563"/>
    </ligand>
</feature>
<organism evidence="7 8">
    <name type="scientific">Candidatus Stercoripulliclostridium merdipullorum</name>
    <dbReference type="NCBI Taxonomy" id="2840952"/>
    <lineage>
        <taxon>Bacteria</taxon>
        <taxon>Bacillati</taxon>
        <taxon>Bacillota</taxon>
        <taxon>Clostridia</taxon>
        <taxon>Eubacteriales</taxon>
        <taxon>Candidatus Stercoripulliclostridium</taxon>
    </lineage>
</organism>
<comment type="caution">
    <text evidence="7">The sequence shown here is derived from an EMBL/GenBank/DDBJ whole genome shotgun (WGS) entry which is preliminary data.</text>
</comment>
<sequence length="390" mass="41950">MKTVILGVSGGIAAYKSLELVSRLRKGGYDVRVIMTRNATEFVTPLSFETMSNNRVVVETFDPKREFEVEHVSYAKLSACFVVAPATANVIAKIAEGLADDMLTTTILATTAPKVICPAMNTNMYDNPAVQRNLQILRERGYHIVDAVSGMLACGDTGKGKMAEPKDIFDYIDNLLTPAGDYRGKHVLVTAGATREPIDGVRFISNRSSGKMGFAIARKAMERGARVTIVKAFTTATPPEGARIVPVETTAEMYDAVLREMEDADVIVKAAAPADYRVKNYSAQKIKADRLTLELEKNPDIAAAVGLRKGERKLVVFAAETNDLLANAAHKLRAKNADLMVANDVTQAGAGFDVDTNIATLIDASGAMTALEMMTKEELADAILSAVAAL</sequence>
<gene>
    <name evidence="3 7" type="primary">coaBC</name>
    <name evidence="7" type="ORF">IAB14_00770</name>
</gene>
<comment type="function">
    <text evidence="4">Catalyzes two steps in the biosynthesis of coenzyme A. In the first step cysteine is conjugated to 4'-phosphopantothenate to form 4-phosphopantothenoylcysteine, in the latter compound is decarboxylated to form 4'-phosphopantotheine.</text>
</comment>
<evidence type="ECO:0000256" key="4">
    <source>
        <dbReference type="RuleBase" id="RU364078"/>
    </source>
</evidence>
<dbReference type="SUPFAM" id="SSF102645">
    <property type="entry name" value="CoaB-like"/>
    <property type="match status" value="1"/>
</dbReference>
<reference evidence="7" key="2">
    <citation type="journal article" date="2021" name="PeerJ">
        <title>Extensive microbial diversity within the chicken gut microbiome revealed by metagenomics and culture.</title>
        <authorList>
            <person name="Gilroy R."/>
            <person name="Ravi A."/>
            <person name="Getino M."/>
            <person name="Pursley I."/>
            <person name="Horton D.L."/>
            <person name="Alikhan N.F."/>
            <person name="Baker D."/>
            <person name="Gharbi K."/>
            <person name="Hall N."/>
            <person name="Watson M."/>
            <person name="Adriaenssens E.M."/>
            <person name="Foster-Nyarko E."/>
            <person name="Jarju S."/>
            <person name="Secka A."/>
            <person name="Antonio M."/>
            <person name="Oren A."/>
            <person name="Chaudhuri R.R."/>
            <person name="La Ragione R."/>
            <person name="Hildebrand F."/>
            <person name="Pallen M.J."/>
        </authorList>
    </citation>
    <scope>NUCLEOTIDE SEQUENCE</scope>
    <source>
        <strain evidence="7">23406</strain>
    </source>
</reference>
<dbReference type="GO" id="GO:0015941">
    <property type="term" value="P:pantothenate catabolic process"/>
    <property type="evidence" value="ECO:0007669"/>
    <property type="project" value="InterPro"/>
</dbReference>
<dbReference type="PANTHER" id="PTHR14359">
    <property type="entry name" value="HOMO-OLIGOMERIC FLAVIN CONTAINING CYS DECARBOXYLASE FAMILY"/>
    <property type="match status" value="1"/>
</dbReference>
<dbReference type="NCBIfam" id="TIGR00521">
    <property type="entry name" value="coaBC_dfp"/>
    <property type="match status" value="1"/>
</dbReference>
<protein>
    <recommendedName>
        <fullName evidence="3">Coenzyme A biosynthesis bifunctional protein CoaBC</fullName>
    </recommendedName>
    <alternativeName>
        <fullName evidence="3">DNA/pantothenate metabolism flavoprotein</fullName>
    </alternativeName>
    <alternativeName>
        <fullName evidence="3">Phosphopantothenoylcysteine synthetase/decarboxylase</fullName>
        <shortName evidence="3">PPCS-PPCDC</shortName>
    </alternativeName>
    <domain>
        <recommendedName>
            <fullName evidence="3">Phosphopantothenoylcysteine decarboxylase</fullName>
            <shortName evidence="3">PPC decarboxylase</shortName>
            <shortName evidence="3">PPC-DC</shortName>
            <ecNumber evidence="3">4.1.1.36</ecNumber>
        </recommendedName>
        <alternativeName>
            <fullName evidence="3">CoaC</fullName>
        </alternativeName>
    </domain>
    <domain>
        <recommendedName>
            <fullName evidence="3">Phosphopantothenate--cysteine ligase</fullName>
            <ecNumber evidence="3">6.3.2.5</ecNumber>
        </recommendedName>
        <alternativeName>
            <fullName evidence="3">CoaB</fullName>
        </alternativeName>
        <alternativeName>
            <fullName evidence="3">Phosphopantothenoylcysteine synthetase</fullName>
            <shortName evidence="3">PPC synthetase</shortName>
            <shortName evidence="3">PPC-S</shortName>
        </alternativeName>
    </domain>
</protein>
<dbReference type="GO" id="GO:0004633">
    <property type="term" value="F:phosphopantothenoylcysteine decarboxylase activity"/>
    <property type="evidence" value="ECO:0007669"/>
    <property type="project" value="UniProtKB-UniRule"/>
</dbReference>
<keyword evidence="3" id="KW-0511">Multifunctional enzyme</keyword>
<comment type="pathway">
    <text evidence="3 4">Cofactor biosynthesis; coenzyme A biosynthesis; CoA from (R)-pantothenate: step 3/5.</text>
</comment>
<feature type="domain" description="Flavoprotein" evidence="5">
    <location>
        <begin position="2"/>
        <end position="173"/>
    </location>
</feature>
<dbReference type="GO" id="GO:0071513">
    <property type="term" value="C:phosphopantothenoylcysteine decarboxylase complex"/>
    <property type="evidence" value="ECO:0007669"/>
    <property type="project" value="TreeGrafter"/>
</dbReference>
<keyword evidence="3 4" id="KW-0436">Ligase</keyword>
<accession>A0A9D1NBT6</accession>
<evidence type="ECO:0000313" key="7">
    <source>
        <dbReference type="EMBL" id="HIU99627.1"/>
    </source>
</evidence>
<keyword evidence="3 4" id="KW-0285">Flavoprotein</keyword>
<dbReference type="HAMAP" id="MF_02225">
    <property type="entry name" value="CoaBC"/>
    <property type="match status" value="1"/>
</dbReference>
<comment type="cofactor">
    <cofactor evidence="3">
        <name>Mg(2+)</name>
        <dbReference type="ChEBI" id="CHEBI:18420"/>
    </cofactor>
</comment>
<feature type="binding site" evidence="3">
    <location>
        <position position="285"/>
    </location>
    <ligand>
        <name>CTP</name>
        <dbReference type="ChEBI" id="CHEBI:37563"/>
    </ligand>
</feature>
<evidence type="ECO:0000259" key="5">
    <source>
        <dbReference type="Pfam" id="PF02441"/>
    </source>
</evidence>
<feature type="region of interest" description="Phosphopantothenoylcysteine decarboxylase" evidence="3">
    <location>
        <begin position="1"/>
        <end position="186"/>
    </location>
</feature>
<comment type="similarity">
    <text evidence="3 4">In the N-terminal section; belongs to the HFCD (homo-oligomeric flavin containing Cys decarboxylase) superfamily.</text>
</comment>
<dbReference type="Pfam" id="PF04127">
    <property type="entry name" value="DFP"/>
    <property type="match status" value="1"/>
</dbReference>
<feature type="active site" description="Proton donor" evidence="3">
    <location>
        <position position="154"/>
    </location>
</feature>
<keyword evidence="3" id="KW-0460">Magnesium</keyword>
<feature type="domain" description="DNA/pantothenate metabolism flavoprotein C-terminal" evidence="6">
    <location>
        <begin position="183"/>
        <end position="389"/>
    </location>
</feature>
<dbReference type="GO" id="GO:0015937">
    <property type="term" value="P:coenzyme A biosynthetic process"/>
    <property type="evidence" value="ECO:0007669"/>
    <property type="project" value="UniProtKB-UniRule"/>
</dbReference>
<evidence type="ECO:0000259" key="6">
    <source>
        <dbReference type="Pfam" id="PF04127"/>
    </source>
</evidence>
<name>A0A9D1NBT6_9FIRM</name>
<evidence type="ECO:0000256" key="3">
    <source>
        <dbReference type="HAMAP-Rule" id="MF_02225"/>
    </source>
</evidence>
<dbReference type="AlphaFoldDB" id="A0A9D1NBT6"/>
<dbReference type="Pfam" id="PF02441">
    <property type="entry name" value="Flavoprotein"/>
    <property type="match status" value="1"/>
</dbReference>
<comment type="pathway">
    <text evidence="3 4">Cofactor biosynthesis; coenzyme A biosynthesis; CoA from (R)-pantothenate: step 2/5.</text>
</comment>
<dbReference type="GO" id="GO:0004632">
    <property type="term" value="F:phosphopantothenate--cysteine ligase activity"/>
    <property type="evidence" value="ECO:0007669"/>
    <property type="project" value="UniProtKB-UniRule"/>
</dbReference>
<feature type="binding site" evidence="3">
    <location>
        <position position="331"/>
    </location>
    <ligand>
        <name>CTP</name>
        <dbReference type="ChEBI" id="CHEBI:37563"/>
    </ligand>
</feature>
<keyword evidence="3" id="KW-0479">Metal-binding</keyword>
<dbReference type="EC" id="4.1.1.36" evidence="3"/>
<dbReference type="InterPro" id="IPR035929">
    <property type="entry name" value="CoaB-like_sf"/>
</dbReference>
<dbReference type="Gene3D" id="3.40.50.1950">
    <property type="entry name" value="Flavin prenyltransferase-like"/>
    <property type="match status" value="1"/>
</dbReference>
<dbReference type="Gene3D" id="3.40.50.10300">
    <property type="entry name" value="CoaB-like"/>
    <property type="match status" value="1"/>
</dbReference>
<dbReference type="GO" id="GO:0010181">
    <property type="term" value="F:FMN binding"/>
    <property type="evidence" value="ECO:0007669"/>
    <property type="project" value="UniProtKB-UniRule"/>
</dbReference>
<dbReference type="InterPro" id="IPR005252">
    <property type="entry name" value="CoaBC"/>
</dbReference>